<proteinExistence type="predicted"/>
<feature type="region of interest" description="Disordered" evidence="1">
    <location>
        <begin position="498"/>
        <end position="531"/>
    </location>
</feature>
<feature type="compositionally biased region" description="Acidic residues" evidence="1">
    <location>
        <begin position="498"/>
        <end position="508"/>
    </location>
</feature>
<reference evidence="2 3" key="1">
    <citation type="submission" date="2024-02" db="EMBL/GenBank/DDBJ databases">
        <authorList>
            <person name="Chen Y."/>
            <person name="Shah S."/>
            <person name="Dougan E. K."/>
            <person name="Thang M."/>
            <person name="Chan C."/>
        </authorList>
    </citation>
    <scope>NUCLEOTIDE SEQUENCE [LARGE SCALE GENOMIC DNA]</scope>
</reference>
<name>A0ABP0PEW7_9DINO</name>
<sequence length="1877" mass="210971">MADEEKGSSAWYKVPTWDGNPSIFRTFQREMSWWMASMDASSCTKYNVAARWTLRQTGIVRARCEEFTPEELAGKTEVRGTDPSSGEEVVLVEADPWFGIRKLMKALEENMERTILDRKDELRRQFYQDLKRNAGERISTFCTRFRTLVSEMRREGIILPSKELGWFLRNRLGLDAIRVQLLDTTLRGRESYEEVEAEPLRFFRDLHSENPLHRKSVTDRSPLLSEDDEEELIPDQPEANASGLEEVLTAEAEVLAAEIQALEEEGMEPDVLEALECGVEQAAELPMVIGTDLVLIWVSIIPVESLGLGLLLGRDWLDGVGCVLSFSKKIMRADGRTFCIAIDPFGVAQVSHPPANKSPMARARHLLMVVSAAVAALCLVCGRFHASRDAGSSQFKRNRQQDSPAAADKAKKEGKQADAVRELIGGVQREDNSRAAQGKTAASSPMPGVKLQDIHDLLAQQDQKLRPSVILEERRKEGLEKQFHLDHAKCREVLAVDGAEEEKPEEEGGATMDPYDTESEISSVDEDGAPEARVSSAVRQAVKRLHENTGHRSNRRLARALVLSGAPKEVILAAKTLKCSFCDEKRRPKSHRPTSLPTPKDVSDQVHINIFECSDITEQRFYIVHCIDWTSRFQMAEALEYKDSDSIVHWFQERWMSVFGPPRVIVADQGALVQWCMRERSGTMQYRIALKRHCMMSNDRAPKMLAQTFHHLRRLQWQLIQVPYRQYAKDTANQSVPDVEQAPKQDEIFENILKNATMHPLRAIQLQVEKDKKADGNLAVQDHGSWSGKWPLPTRTSWEAHEISCTLWPCGEHEVNAAKTTRREVKWKDIPMHERAKYRKAAETGWKVQVDNGAFEILSDEESERIKAKLRASGQLHKILTPRYIYTDKHDGLRSDSNPLPLLANAREHFQEGERELYICNIRCTSVDEPMLPFSAGIVVSHVDDLLMGGTDLAGKSLRALGDELGFGSLETGCFTYCGKQIKQNADVTIEVNMQAFHENVQPIAVPVHRKKQFEAALTPAEHRQLRAILGSLQWLVTQVRWDMGFHLSVLQGEPPVVKTLLKANALARLMKQDAGFKLRFGQMDLQGAGILVVTDASLGNVTRASGADGPLYTKVFNQVQGFSVLKGDEQYNSFIPLGLEDYDGVTVIPLSRNSDYPQAYAGQMYVPRNADLLAGHWRIADIDSKLFGDIVPEIDLTDATKNVLLQFGDFRKRLHVKDGQIFSLEFVSDFDSWSNAKRPGLPGGDAGDLRLLGCSKLASGKRQISLEKALESMSDQKFDDWPHRGPKATKEFLESVLQNGGDLMTYHSSFMRKSGLSDNSAASHEYKNLLNILRLAISYDQVDVSNLACIEQTVRRVLEIQIAVRRNPKHPTFDAFDYNLRGTVDEVGGARAFSYAEWVAEQQKVEAKTLKSTREWREEQAADRRRAGRAAEKDDSEEDDHGGDAGMTPKSCFEQVIKSKDMMYSLSQCNVAPYDPDLLKVTKTATVPKPATQLLPAMEASWLEEPDQHIVRSAEEIAQWAAANGDFHPYWDETLRTDRMARHDLYRKLCNKSLIGFRKRIRAKVGLFFVWKSSRKGIRLIVDARMPNACHKRPPKTKLGGASAIADVDAFADEDDLALLNEGYGGPVELPCKMFGDTGDVSDAFYQFSVAGLADWFGLDDPVRAADFEVTSVWDPDSGCQVDVDPDEMLFPVFLGMPQGWVWALHFCNTAVEYGMSKAIPATQFVKEGMPPPDPRCGPISSVYVDNIGVFGFVEKVVDHSFDQSVANLERAGFVLHELNKGNVEVVNVGIVLYQNTLKIRHIKNRAWRLYLAIKHVLRMRSITFIIGTAGVPRWVLAFNRPSPDLAASSLALLRKRGWLMSHTGVAIHHFEWDER</sequence>
<evidence type="ECO:0000313" key="3">
    <source>
        <dbReference type="Proteomes" id="UP001642484"/>
    </source>
</evidence>
<evidence type="ECO:0000313" key="2">
    <source>
        <dbReference type="EMBL" id="CAK9074561.1"/>
    </source>
</evidence>
<accession>A0ABP0PEW7</accession>
<feature type="region of interest" description="Disordered" evidence="1">
    <location>
        <begin position="391"/>
        <end position="448"/>
    </location>
</feature>
<dbReference type="Gene3D" id="3.30.420.10">
    <property type="entry name" value="Ribonuclease H-like superfamily/Ribonuclease H"/>
    <property type="match status" value="1"/>
</dbReference>
<comment type="caution">
    <text evidence="2">The sequence shown here is derived from an EMBL/GenBank/DDBJ whole genome shotgun (WGS) entry which is preliminary data.</text>
</comment>
<feature type="region of interest" description="Disordered" evidence="1">
    <location>
        <begin position="1411"/>
        <end position="1451"/>
    </location>
</feature>
<evidence type="ECO:0000256" key="1">
    <source>
        <dbReference type="SAM" id="MobiDB-lite"/>
    </source>
</evidence>
<feature type="compositionally biased region" description="Acidic residues" evidence="1">
    <location>
        <begin position="515"/>
        <end position="529"/>
    </location>
</feature>
<dbReference type="EMBL" id="CAXAMN010023028">
    <property type="protein sequence ID" value="CAK9074561.1"/>
    <property type="molecule type" value="Genomic_DNA"/>
</dbReference>
<keyword evidence="3" id="KW-1185">Reference proteome</keyword>
<dbReference type="Proteomes" id="UP001642484">
    <property type="component" value="Unassembled WGS sequence"/>
</dbReference>
<dbReference type="InterPro" id="IPR036397">
    <property type="entry name" value="RNaseH_sf"/>
</dbReference>
<protein>
    <submittedName>
        <fullName evidence="2">Uncharacterized protein</fullName>
    </submittedName>
</protein>
<feature type="compositionally biased region" description="Basic and acidic residues" evidence="1">
    <location>
        <begin position="408"/>
        <end position="421"/>
    </location>
</feature>
<organism evidence="2 3">
    <name type="scientific">Durusdinium trenchii</name>
    <dbReference type="NCBI Taxonomy" id="1381693"/>
    <lineage>
        <taxon>Eukaryota</taxon>
        <taxon>Sar</taxon>
        <taxon>Alveolata</taxon>
        <taxon>Dinophyceae</taxon>
        <taxon>Suessiales</taxon>
        <taxon>Symbiodiniaceae</taxon>
        <taxon>Durusdinium</taxon>
    </lineage>
</organism>
<dbReference type="InterPro" id="IPR012337">
    <property type="entry name" value="RNaseH-like_sf"/>
</dbReference>
<dbReference type="SUPFAM" id="SSF53098">
    <property type="entry name" value="Ribonuclease H-like"/>
    <property type="match status" value="1"/>
</dbReference>
<gene>
    <name evidence="2" type="ORF">CCMP2556_LOCUS36722</name>
</gene>
<feature type="compositionally biased region" description="Basic and acidic residues" evidence="1">
    <location>
        <begin position="1411"/>
        <end position="1434"/>
    </location>
</feature>